<sequence length="241" mass="27574">MSVQSKAEDPTPASAGATPESIPPKKPAATHPYRVYGYKVTHDWVVQFGRNHDLELPDMSNDSLESAVFMYLIPRLPGLQRHFIDNPDEMFYGWSHCLSIANNWNPKKKPLVAGRLPMWKAVLGTEEEPQWYIPSRDTIPRTPRRHQRYVVHAFQISTARLNGSLFCVGKNDVRGCTDIWTSMSQQNPVARCHNRRCALFCTNSTHTSRSIFGTGEELHAIDHTSRMRSFLAWPILWGYDH</sequence>
<evidence type="ECO:0000256" key="1">
    <source>
        <dbReference type="SAM" id="MobiDB-lite"/>
    </source>
</evidence>
<organism evidence="2 3">
    <name type="scientific">Boletus reticuloceps</name>
    <dbReference type="NCBI Taxonomy" id="495285"/>
    <lineage>
        <taxon>Eukaryota</taxon>
        <taxon>Fungi</taxon>
        <taxon>Dikarya</taxon>
        <taxon>Basidiomycota</taxon>
        <taxon>Agaricomycotina</taxon>
        <taxon>Agaricomycetes</taxon>
        <taxon>Agaricomycetidae</taxon>
        <taxon>Boletales</taxon>
        <taxon>Boletineae</taxon>
        <taxon>Boletaceae</taxon>
        <taxon>Boletoideae</taxon>
        <taxon>Boletus</taxon>
    </lineage>
</organism>
<evidence type="ECO:0000313" key="3">
    <source>
        <dbReference type="Proteomes" id="UP000683000"/>
    </source>
</evidence>
<proteinExistence type="predicted"/>
<gene>
    <name evidence="2" type="ORF">JVT61DRAFT_15199</name>
</gene>
<protein>
    <submittedName>
        <fullName evidence="2">Uncharacterized protein</fullName>
    </submittedName>
</protein>
<comment type="caution">
    <text evidence="2">The sequence shown here is derived from an EMBL/GenBank/DDBJ whole genome shotgun (WGS) entry which is preliminary data.</text>
</comment>
<name>A0A8I2YSM4_9AGAM</name>
<dbReference type="OrthoDB" id="2669720at2759"/>
<keyword evidence="3" id="KW-1185">Reference proteome</keyword>
<reference evidence="2" key="1">
    <citation type="submission" date="2021-03" db="EMBL/GenBank/DDBJ databases">
        <title>Evolutionary innovations through gain and loss of genes in the ectomycorrhizal Boletales.</title>
        <authorList>
            <person name="Wu G."/>
            <person name="Miyauchi S."/>
            <person name="Morin E."/>
            <person name="Yang Z.-L."/>
            <person name="Xu J."/>
            <person name="Martin F.M."/>
        </authorList>
    </citation>
    <scope>NUCLEOTIDE SEQUENCE</scope>
    <source>
        <strain evidence="2">BR01</strain>
    </source>
</reference>
<dbReference type="EMBL" id="JAGFBS010000009">
    <property type="protein sequence ID" value="KAG6377400.1"/>
    <property type="molecule type" value="Genomic_DNA"/>
</dbReference>
<feature type="region of interest" description="Disordered" evidence="1">
    <location>
        <begin position="1"/>
        <end position="28"/>
    </location>
</feature>
<evidence type="ECO:0000313" key="2">
    <source>
        <dbReference type="EMBL" id="KAG6377400.1"/>
    </source>
</evidence>
<accession>A0A8I2YSM4</accession>
<dbReference type="Proteomes" id="UP000683000">
    <property type="component" value="Unassembled WGS sequence"/>
</dbReference>
<dbReference type="AlphaFoldDB" id="A0A8I2YSM4"/>